<dbReference type="GO" id="GO:0046872">
    <property type="term" value="F:metal ion binding"/>
    <property type="evidence" value="ECO:0007669"/>
    <property type="project" value="UniProtKB-KW"/>
</dbReference>
<evidence type="ECO:0000256" key="10">
    <source>
        <dbReference type="ARBA" id="ARBA00022801"/>
    </source>
</evidence>
<evidence type="ECO:0000313" key="13">
    <source>
        <dbReference type="Proteomes" id="UP000824782"/>
    </source>
</evidence>
<evidence type="ECO:0000256" key="5">
    <source>
        <dbReference type="ARBA" id="ARBA00012180"/>
    </source>
</evidence>
<comment type="cofactor">
    <cofactor evidence="2">
        <name>Mn(2+)</name>
        <dbReference type="ChEBI" id="CHEBI:29035"/>
    </cofactor>
</comment>
<evidence type="ECO:0000256" key="8">
    <source>
        <dbReference type="ARBA" id="ARBA00022723"/>
    </source>
</evidence>
<evidence type="ECO:0000256" key="3">
    <source>
        <dbReference type="ARBA" id="ARBA00001946"/>
    </source>
</evidence>
<dbReference type="InterPro" id="IPR023160">
    <property type="entry name" value="RNase_HII_hlx-loop-hlx_cap_dom"/>
</dbReference>
<organism evidence="12 13">
    <name type="scientific">Engystomops pustulosus</name>
    <name type="common">Tungara frog</name>
    <name type="synonym">Physalaemus pustulosus</name>
    <dbReference type="NCBI Taxonomy" id="76066"/>
    <lineage>
        <taxon>Eukaryota</taxon>
        <taxon>Metazoa</taxon>
        <taxon>Chordata</taxon>
        <taxon>Craniata</taxon>
        <taxon>Vertebrata</taxon>
        <taxon>Euteleostomi</taxon>
        <taxon>Amphibia</taxon>
        <taxon>Batrachia</taxon>
        <taxon>Anura</taxon>
        <taxon>Neobatrachia</taxon>
        <taxon>Hyloidea</taxon>
        <taxon>Leptodactylidae</taxon>
        <taxon>Leiuperinae</taxon>
        <taxon>Engystomops</taxon>
    </lineage>
</organism>
<reference evidence="12" key="1">
    <citation type="thesis" date="2020" institute="ProQuest LLC" country="789 East Eisenhower Parkway, Ann Arbor, MI, USA">
        <title>Comparative Genomics and Chromosome Evolution.</title>
        <authorList>
            <person name="Mudd A.B."/>
        </authorList>
    </citation>
    <scope>NUCLEOTIDE SEQUENCE</scope>
    <source>
        <strain evidence="12">237g6f4</strain>
        <tissue evidence="12">Blood</tissue>
    </source>
</reference>
<protein>
    <recommendedName>
        <fullName evidence="6">Ribonuclease H2 subunit A</fullName>
        <ecNumber evidence="5">3.1.26.4</ecNumber>
    </recommendedName>
</protein>
<dbReference type="GO" id="GO:0003723">
    <property type="term" value="F:RNA binding"/>
    <property type="evidence" value="ECO:0007669"/>
    <property type="project" value="InterPro"/>
</dbReference>
<keyword evidence="13" id="KW-1185">Reference proteome</keyword>
<keyword evidence="10" id="KW-0378">Hydrolase</keyword>
<dbReference type="EMBL" id="WNYA01024958">
    <property type="protein sequence ID" value="KAG8537959.1"/>
    <property type="molecule type" value="Genomic_DNA"/>
</dbReference>
<dbReference type="Gene3D" id="1.10.10.460">
    <property type="entry name" value="Ribonuclease hii. Domain 2"/>
    <property type="match status" value="1"/>
</dbReference>
<dbReference type="PANTHER" id="PTHR10954:SF7">
    <property type="entry name" value="RIBONUCLEASE H2 SUBUNIT A"/>
    <property type="match status" value="1"/>
</dbReference>
<sequence length="117" mass="13419">MYCAVVIPVFIFRIPHSVIALQFLYYLHSTDPKTKEWLAKHLDPVFGYPQFVRFSWSTAQTILDDKAAPVLWGDDEEDAGKSSSHSLLSFFAASKDSSKPQSHRFFLERQLEPLVDL</sequence>
<keyword evidence="7" id="KW-0540">Nuclease</keyword>
<comment type="function">
    <text evidence="11">Catalytic subunit of RNase HII, an endonuclease that specifically degrades the RNA of RNA:DNA hybrids. Participates in DNA replication, possibly by mediating the removal of lagging-strand Okazaki fragment RNA primers during DNA replication. Mediates the excision of single ribonucleotides from DNA:RNA duplexes.</text>
</comment>
<name>A0AAV6YRW3_ENGPU</name>
<gene>
    <name evidence="12" type="ORF">GDO81_023504</name>
</gene>
<evidence type="ECO:0000256" key="4">
    <source>
        <dbReference type="ARBA" id="ARBA00007058"/>
    </source>
</evidence>
<dbReference type="EMBL" id="WNYA01024958">
    <property type="protein sequence ID" value="KAG8537960.1"/>
    <property type="molecule type" value="Genomic_DNA"/>
</dbReference>
<keyword evidence="9" id="KW-0255">Endonuclease</keyword>
<evidence type="ECO:0000256" key="6">
    <source>
        <dbReference type="ARBA" id="ARBA00019111"/>
    </source>
</evidence>
<dbReference type="EMBL" id="WNYA01024958">
    <property type="protein sequence ID" value="KAG8537961.1"/>
    <property type="molecule type" value="Genomic_DNA"/>
</dbReference>
<evidence type="ECO:0000256" key="2">
    <source>
        <dbReference type="ARBA" id="ARBA00001936"/>
    </source>
</evidence>
<dbReference type="GO" id="GO:0004523">
    <property type="term" value="F:RNA-DNA hybrid ribonuclease activity"/>
    <property type="evidence" value="ECO:0007669"/>
    <property type="project" value="UniProtKB-EC"/>
</dbReference>
<evidence type="ECO:0000313" key="12">
    <source>
        <dbReference type="EMBL" id="KAG8537959.1"/>
    </source>
</evidence>
<dbReference type="EC" id="3.1.26.4" evidence="5"/>
<evidence type="ECO:0000256" key="9">
    <source>
        <dbReference type="ARBA" id="ARBA00022759"/>
    </source>
</evidence>
<dbReference type="InterPro" id="IPR001352">
    <property type="entry name" value="RNase_HII/HIII"/>
</dbReference>
<dbReference type="AlphaFoldDB" id="A0AAV6YRW3"/>
<dbReference type="GO" id="GO:0043137">
    <property type="term" value="P:DNA replication, removal of RNA primer"/>
    <property type="evidence" value="ECO:0007669"/>
    <property type="project" value="TreeGrafter"/>
</dbReference>
<dbReference type="FunFam" id="1.10.10.460:FF:000001">
    <property type="entry name" value="Ribonuclease"/>
    <property type="match status" value="1"/>
</dbReference>
<comment type="caution">
    <text evidence="12">The sequence shown here is derived from an EMBL/GenBank/DDBJ whole genome shotgun (WGS) entry which is preliminary data.</text>
</comment>
<evidence type="ECO:0000256" key="11">
    <source>
        <dbReference type="ARBA" id="ARBA00024981"/>
    </source>
</evidence>
<keyword evidence="8" id="KW-0479">Metal-binding</keyword>
<comment type="catalytic activity">
    <reaction evidence="1">
        <text>Endonucleolytic cleavage to 5'-phosphomonoester.</text>
        <dbReference type="EC" id="3.1.26.4"/>
    </reaction>
</comment>
<evidence type="ECO:0000256" key="7">
    <source>
        <dbReference type="ARBA" id="ARBA00022722"/>
    </source>
</evidence>
<dbReference type="GO" id="GO:0006298">
    <property type="term" value="P:mismatch repair"/>
    <property type="evidence" value="ECO:0007669"/>
    <property type="project" value="TreeGrafter"/>
</dbReference>
<accession>A0AAV6YRW3</accession>
<comment type="similarity">
    <text evidence="4">Belongs to the RNase HII family. Eukaryotic subfamily.</text>
</comment>
<evidence type="ECO:0000256" key="1">
    <source>
        <dbReference type="ARBA" id="ARBA00000077"/>
    </source>
</evidence>
<dbReference type="Proteomes" id="UP000824782">
    <property type="component" value="Unassembled WGS sequence"/>
</dbReference>
<dbReference type="GO" id="GO:0032299">
    <property type="term" value="C:ribonuclease H2 complex"/>
    <property type="evidence" value="ECO:0007669"/>
    <property type="project" value="TreeGrafter"/>
</dbReference>
<proteinExistence type="inferred from homology"/>
<comment type="cofactor">
    <cofactor evidence="3">
        <name>Mg(2+)</name>
        <dbReference type="ChEBI" id="CHEBI:18420"/>
    </cofactor>
</comment>
<dbReference type="PANTHER" id="PTHR10954">
    <property type="entry name" value="RIBONUCLEASE H2 SUBUNIT A"/>
    <property type="match status" value="1"/>
</dbReference>